<name>A0ABP1FEY4_9FLAO</name>
<dbReference type="RefSeq" id="WP_348705384.1">
    <property type="nucleotide sequence ID" value="NZ_CAXIYA010000033.1"/>
</dbReference>
<proteinExistence type="predicted"/>
<evidence type="ECO:0000313" key="3">
    <source>
        <dbReference type="Proteomes" id="UP001497602"/>
    </source>
</evidence>
<organism evidence="2 3">
    <name type="scientific">Tenacibaculum vairaonense</name>
    <dbReference type="NCBI Taxonomy" id="3137860"/>
    <lineage>
        <taxon>Bacteria</taxon>
        <taxon>Pseudomonadati</taxon>
        <taxon>Bacteroidota</taxon>
        <taxon>Flavobacteriia</taxon>
        <taxon>Flavobacteriales</taxon>
        <taxon>Flavobacteriaceae</taxon>
        <taxon>Tenacibaculum</taxon>
    </lineage>
</organism>
<comment type="caution">
    <text evidence="2">The sequence shown here is derived from an EMBL/GenBank/DDBJ whole genome shotgun (WGS) entry which is preliminary data.</text>
</comment>
<gene>
    <name evidence="2" type="ORF">T190115A13A_20214</name>
</gene>
<reference evidence="2 3" key="1">
    <citation type="submission" date="2024-05" db="EMBL/GenBank/DDBJ databases">
        <authorList>
            <person name="Duchaud E."/>
        </authorList>
    </citation>
    <scope>NUCLEOTIDE SEQUENCE [LARGE SCALE GENOMIC DNA]</scope>
    <source>
        <strain evidence="2">Ena-SAMPLE-TAB-13-05-2024-13:56:06:370-140305</strain>
    </source>
</reference>
<dbReference type="EMBL" id="CAXJRC010000022">
    <property type="protein sequence ID" value="CAL2106934.1"/>
    <property type="molecule type" value="Genomic_DNA"/>
</dbReference>
<feature type="compositionally biased region" description="Basic and acidic residues" evidence="1">
    <location>
        <begin position="10"/>
        <end position="19"/>
    </location>
</feature>
<accession>A0ABP1FEY4</accession>
<dbReference type="Proteomes" id="UP001497602">
    <property type="component" value="Unassembled WGS sequence"/>
</dbReference>
<evidence type="ECO:0000256" key="1">
    <source>
        <dbReference type="SAM" id="MobiDB-lite"/>
    </source>
</evidence>
<evidence type="ECO:0008006" key="4">
    <source>
        <dbReference type="Google" id="ProtNLM"/>
    </source>
</evidence>
<protein>
    <recommendedName>
        <fullName evidence="4">Natural product</fullName>
    </recommendedName>
</protein>
<sequence length="76" mass="8198">MKKSILKLGEALDKKEQKEISGGGKPSTRHCRYYCNGTTQTLAPGQGPDCYLYLPYLITNSLKCGGAGNEDGGDWA</sequence>
<evidence type="ECO:0000313" key="2">
    <source>
        <dbReference type="EMBL" id="CAL2106934.1"/>
    </source>
</evidence>
<keyword evidence="3" id="KW-1185">Reference proteome</keyword>
<feature type="region of interest" description="Disordered" evidence="1">
    <location>
        <begin position="1"/>
        <end position="26"/>
    </location>
</feature>